<reference evidence="4" key="1">
    <citation type="submission" date="2019-10" db="EMBL/GenBank/DDBJ databases">
        <authorList>
            <person name="Zhang R."/>
            <person name="Pan Y."/>
            <person name="Wang J."/>
            <person name="Ma R."/>
            <person name="Yu S."/>
        </authorList>
    </citation>
    <scope>NUCLEOTIDE SEQUENCE</scope>
    <source>
        <strain evidence="4">LA-IB0</strain>
        <tissue evidence="4">Leaf</tissue>
    </source>
</reference>
<comment type="caution">
    <text evidence="4">The sequence shown here is derived from an EMBL/GenBank/DDBJ whole genome shotgun (WGS) entry which is preliminary data.</text>
</comment>
<feature type="repeat" description="PPR" evidence="3">
    <location>
        <begin position="493"/>
        <end position="527"/>
    </location>
</feature>
<dbReference type="Pfam" id="PF01535">
    <property type="entry name" value="PPR"/>
    <property type="match status" value="2"/>
</dbReference>
<organism evidence="4 5">
    <name type="scientific">Buddleja alternifolia</name>
    <dbReference type="NCBI Taxonomy" id="168488"/>
    <lineage>
        <taxon>Eukaryota</taxon>
        <taxon>Viridiplantae</taxon>
        <taxon>Streptophyta</taxon>
        <taxon>Embryophyta</taxon>
        <taxon>Tracheophyta</taxon>
        <taxon>Spermatophyta</taxon>
        <taxon>Magnoliopsida</taxon>
        <taxon>eudicotyledons</taxon>
        <taxon>Gunneridae</taxon>
        <taxon>Pentapetalae</taxon>
        <taxon>asterids</taxon>
        <taxon>lamiids</taxon>
        <taxon>Lamiales</taxon>
        <taxon>Scrophulariaceae</taxon>
        <taxon>Buddlejeae</taxon>
        <taxon>Buddleja</taxon>
    </lineage>
</organism>
<dbReference type="InterPro" id="IPR002885">
    <property type="entry name" value="PPR_rpt"/>
</dbReference>
<feature type="repeat" description="PPR" evidence="3">
    <location>
        <begin position="283"/>
        <end position="317"/>
    </location>
</feature>
<dbReference type="PROSITE" id="PS51375">
    <property type="entry name" value="PPR"/>
    <property type="match status" value="10"/>
</dbReference>
<feature type="repeat" description="PPR" evidence="3">
    <location>
        <begin position="353"/>
        <end position="387"/>
    </location>
</feature>
<gene>
    <name evidence="4" type="ORF">BUALT_Bualt01G0115500</name>
</gene>
<name>A0AAV6YGR8_9LAMI</name>
<dbReference type="PANTHER" id="PTHR47941">
    <property type="entry name" value="PENTATRICOPEPTIDE REPEAT-CONTAINING PROTEIN 3, MITOCHONDRIAL"/>
    <property type="match status" value="1"/>
</dbReference>
<feature type="repeat" description="PPR" evidence="3">
    <location>
        <begin position="563"/>
        <end position="597"/>
    </location>
</feature>
<comment type="similarity">
    <text evidence="1">Belongs to the PPR family. P subfamily.</text>
</comment>
<feature type="repeat" description="PPR" evidence="3">
    <location>
        <begin position="248"/>
        <end position="282"/>
    </location>
</feature>
<keyword evidence="2" id="KW-0677">Repeat</keyword>
<evidence type="ECO:0000256" key="3">
    <source>
        <dbReference type="PROSITE-ProRule" id="PRU00708"/>
    </source>
</evidence>
<dbReference type="NCBIfam" id="TIGR00756">
    <property type="entry name" value="PPR"/>
    <property type="match status" value="9"/>
</dbReference>
<dbReference type="Proteomes" id="UP000826271">
    <property type="component" value="Unassembled WGS sequence"/>
</dbReference>
<evidence type="ECO:0000313" key="4">
    <source>
        <dbReference type="EMBL" id="KAG8390745.1"/>
    </source>
</evidence>
<protein>
    <recommendedName>
        <fullName evidence="6">Pentatricopeptide repeat-containing protein</fullName>
    </recommendedName>
</protein>
<feature type="repeat" description="PPR" evidence="3">
    <location>
        <begin position="458"/>
        <end position="492"/>
    </location>
</feature>
<evidence type="ECO:0000256" key="1">
    <source>
        <dbReference type="ARBA" id="ARBA00007626"/>
    </source>
</evidence>
<evidence type="ECO:0000256" key="2">
    <source>
        <dbReference type="ARBA" id="ARBA00022737"/>
    </source>
</evidence>
<dbReference type="EMBL" id="WHWC01000001">
    <property type="protein sequence ID" value="KAG8390745.1"/>
    <property type="molecule type" value="Genomic_DNA"/>
</dbReference>
<keyword evidence="5" id="KW-1185">Reference proteome</keyword>
<evidence type="ECO:0008006" key="6">
    <source>
        <dbReference type="Google" id="ProtNLM"/>
    </source>
</evidence>
<sequence>MNSVPKSSIYLPHFSVKIQYSVRRNYSCSSSALQTVCGSKPISNPVYNFLPENQNPNNIVTLVCSSLKQKNHVFLDHLQEQGLFSHFSSHEFSRVLLRCQSDSSAAFTFFKWVRSHLSLQLTGQNYCIMIHILVWSKNFKHAMRILLELVELNGNGSVSERLNVYESLLLSMNDCNWDPVIFDMLIKAYLRKGMVKDSFRAFKKMVRLGFVPSIVTTNCLLNGLSRMGYAEKCWEVYEEMRRIGLLPNAFTFNILTHVLCKEGDVDKVNGFLERTEEDGFDPDIVTYNMLIDRYCKKGRLKDAVYLYNIMCKRGVIPDLITYTALINGLCKGGSVREAHKLFHLMVHRGLKPDDVAYNTLIYGYCKEGMMQEARSVLFDMIGRGLCPDNFTCWVLVKGYQNLDRMISALNLVLELTRFGVMISQDIYCYLILALCKENRPFAAKSLLEQMSQNGFLPSQEMYNELIDSLCRGKFVDEALEVKVEMTSKNMKLNSSAYRAIIGGLCGLSRSKEALFLMQEMVESGLPLDIEICRALVNGQCREKNVFQAESLLSFFAKEFQIFDSECYNVLVRILSEEGEPCKLTEFQDRMAKLGFAPNSLSCNNFIADLQPHAHSLRHLHCGPPGQLRLLTEAKYKGQLCGEVGLSDYGEDKGSNSWEEPLVFKPYKLITKLRLKFQMIPKKFAILQLPPPPPHSNGSSYLKCKTRDVYSSVGLQV</sequence>
<feature type="repeat" description="PPR" evidence="3">
    <location>
        <begin position="318"/>
        <end position="352"/>
    </location>
</feature>
<dbReference type="AlphaFoldDB" id="A0AAV6YGR8"/>
<proteinExistence type="inferred from homology"/>
<accession>A0AAV6YGR8</accession>
<feature type="repeat" description="PPR" evidence="3">
    <location>
        <begin position="213"/>
        <end position="247"/>
    </location>
</feature>
<evidence type="ECO:0000313" key="5">
    <source>
        <dbReference type="Proteomes" id="UP000826271"/>
    </source>
</evidence>
<feature type="repeat" description="PPR" evidence="3">
    <location>
        <begin position="423"/>
        <end position="457"/>
    </location>
</feature>
<dbReference type="InterPro" id="IPR011990">
    <property type="entry name" value="TPR-like_helical_dom_sf"/>
</dbReference>
<dbReference type="Gene3D" id="1.25.40.10">
    <property type="entry name" value="Tetratricopeptide repeat domain"/>
    <property type="match status" value="3"/>
</dbReference>
<dbReference type="Pfam" id="PF13041">
    <property type="entry name" value="PPR_2"/>
    <property type="match status" value="4"/>
</dbReference>
<feature type="repeat" description="PPR" evidence="3">
    <location>
        <begin position="178"/>
        <end position="212"/>
    </location>
</feature>